<organism evidence="5 6">
    <name type="scientific">Antarctobacter heliothermus</name>
    <dbReference type="NCBI Taxonomy" id="74033"/>
    <lineage>
        <taxon>Bacteria</taxon>
        <taxon>Pseudomonadati</taxon>
        <taxon>Pseudomonadota</taxon>
        <taxon>Alphaproteobacteria</taxon>
        <taxon>Rhodobacterales</taxon>
        <taxon>Roseobacteraceae</taxon>
        <taxon>Antarctobacter</taxon>
    </lineage>
</organism>
<dbReference type="InterPro" id="IPR011053">
    <property type="entry name" value="Single_hybrid_motif"/>
</dbReference>
<dbReference type="SUPFAM" id="SSF51230">
    <property type="entry name" value="Single hybrid motif"/>
    <property type="match status" value="2"/>
</dbReference>
<dbReference type="GO" id="GO:0045254">
    <property type="term" value="C:pyruvate dehydrogenase complex"/>
    <property type="evidence" value="ECO:0007669"/>
    <property type="project" value="InterPro"/>
</dbReference>
<dbReference type="KEGG" id="aht:ANTHELSMS3_03517"/>
<keyword evidence="5" id="KW-0670">Pyruvate</keyword>
<keyword evidence="2" id="KW-0450">Lipoyl</keyword>
<keyword evidence="5" id="KW-0808">Transferase</keyword>
<sequence>MPLRETSASGPHEVIMPALGMAQDTGLIVAWHKSPGDAVAEGDVLFEVETDKATMEVEAPAAGFLTDVTAQAGTDVPVGNVIALISQTAKAAGNAPDDPPAETKDDGGDSLPDGKEVIMPALGMAQDTGLIVAWHKSPGEAVRASDILFEVETDKSTMEVEAGQDGYIAALLAEAGEEAPVGGVIALISAERPDAPIQRSLARGAAQSAPAKDIARPAAAKPAATPAPKPAAPSPIATNGRLLASPKARRLALQEGLDLNRLVAAGHPQPYHVRDLDTLRALPDAAPRTTQAGTAARRLTAQVADGFSGFADWASETAGLSDVSALLAGLAAASLGRGTVVDVERFAHSRTYATHAQLGQTAPTDAAPQLRLRDLRGAHVRGVQIGPEEVPVLTLSDGDTGIAITLECSADQLSPGDALRLISNFAGRVEHPLRHLL</sequence>
<feature type="region of interest" description="Disordered" evidence="3">
    <location>
        <begin position="202"/>
        <end position="239"/>
    </location>
</feature>
<evidence type="ECO:0000256" key="1">
    <source>
        <dbReference type="ARBA" id="ARBA00001938"/>
    </source>
</evidence>
<keyword evidence="5" id="KW-0012">Acyltransferase</keyword>
<name>A0A222E7H8_9RHOB</name>
<dbReference type="InterPro" id="IPR045257">
    <property type="entry name" value="E2/Pdx1"/>
</dbReference>
<dbReference type="PROSITE" id="PS00189">
    <property type="entry name" value="LIPOYL"/>
    <property type="match status" value="2"/>
</dbReference>
<dbReference type="GO" id="GO:0004742">
    <property type="term" value="F:dihydrolipoyllysine-residue acetyltransferase activity"/>
    <property type="evidence" value="ECO:0007669"/>
    <property type="project" value="UniProtKB-EC"/>
</dbReference>
<evidence type="ECO:0000313" key="5">
    <source>
        <dbReference type="EMBL" id="ASP22144.1"/>
    </source>
</evidence>
<dbReference type="CDD" id="cd06849">
    <property type="entry name" value="lipoyl_domain"/>
    <property type="match status" value="2"/>
</dbReference>
<keyword evidence="6" id="KW-1185">Reference proteome</keyword>
<gene>
    <name evidence="5" type="primary">dlaT</name>
    <name evidence="5" type="ORF">ANTHELSMS3_03517</name>
</gene>
<dbReference type="EC" id="2.3.1.12" evidence="5"/>
<dbReference type="AlphaFoldDB" id="A0A222E7H8"/>
<evidence type="ECO:0000256" key="3">
    <source>
        <dbReference type="SAM" id="MobiDB-lite"/>
    </source>
</evidence>
<feature type="domain" description="Lipoyl-binding" evidence="4">
    <location>
        <begin position="11"/>
        <end position="86"/>
    </location>
</feature>
<dbReference type="RefSeq" id="WP_094035976.1">
    <property type="nucleotide sequence ID" value="NZ_CP022540.1"/>
</dbReference>
<feature type="compositionally biased region" description="Basic and acidic residues" evidence="3">
    <location>
        <begin position="101"/>
        <end position="114"/>
    </location>
</feature>
<dbReference type="OrthoDB" id="9804723at2"/>
<comment type="cofactor">
    <cofactor evidence="1">
        <name>(R)-lipoate</name>
        <dbReference type="ChEBI" id="CHEBI:83088"/>
    </cofactor>
</comment>
<reference evidence="5 6" key="1">
    <citation type="submission" date="2017-07" db="EMBL/GenBank/DDBJ databases">
        <title>Genome Sequence of Antarctobacter heliothermus Strain SMS3 Isolated from a culture of the Diatom Skeletonema marinoi.</title>
        <authorList>
            <person name="Topel M."/>
            <person name="Pinder M.I.M."/>
            <person name="Johansson O.N."/>
            <person name="Kourtchenko O."/>
            <person name="Godhe A."/>
            <person name="Clarke A.K."/>
        </authorList>
    </citation>
    <scope>NUCLEOTIDE SEQUENCE [LARGE SCALE GENOMIC DNA]</scope>
    <source>
        <strain evidence="5 6">SMS3</strain>
    </source>
</reference>
<dbReference type="EMBL" id="CP022540">
    <property type="protein sequence ID" value="ASP22144.1"/>
    <property type="molecule type" value="Genomic_DNA"/>
</dbReference>
<evidence type="ECO:0000259" key="4">
    <source>
        <dbReference type="PROSITE" id="PS50968"/>
    </source>
</evidence>
<feature type="region of interest" description="Disordered" evidence="3">
    <location>
        <begin position="91"/>
        <end position="114"/>
    </location>
</feature>
<protein>
    <submittedName>
        <fullName evidence="5">Dihydrolipoyllysine-residue acetyltransferase component of pyruvate dehydrogenase complex</fullName>
        <ecNumber evidence="5">2.3.1.12</ecNumber>
    </submittedName>
</protein>
<dbReference type="Gene3D" id="2.40.50.100">
    <property type="match status" value="2"/>
</dbReference>
<feature type="domain" description="Lipoyl-binding" evidence="4">
    <location>
        <begin position="114"/>
        <end position="189"/>
    </location>
</feature>
<dbReference type="InterPro" id="IPR003016">
    <property type="entry name" value="2-oxoA_DH_lipoyl-BS"/>
</dbReference>
<dbReference type="PROSITE" id="PS50968">
    <property type="entry name" value="BIOTINYL_LIPOYL"/>
    <property type="match status" value="2"/>
</dbReference>
<feature type="compositionally biased region" description="Low complexity" evidence="3">
    <location>
        <begin position="209"/>
        <end position="224"/>
    </location>
</feature>
<dbReference type="PANTHER" id="PTHR23151:SF75">
    <property type="entry name" value="DIHYDROLIPOYLLYSINE-RESIDUE ACETYLTRANSFERASE COMPONENT 5 OF PYRUVATE DEHYDROGENASE COMPLEX, CHLOROPLASTIC"/>
    <property type="match status" value="1"/>
</dbReference>
<dbReference type="Proteomes" id="UP000203589">
    <property type="component" value="Chromosome"/>
</dbReference>
<dbReference type="PANTHER" id="PTHR23151">
    <property type="entry name" value="DIHYDROLIPOAMIDE ACETYL/SUCCINYL-TRANSFERASE-RELATED"/>
    <property type="match status" value="1"/>
</dbReference>
<dbReference type="GO" id="GO:0006086">
    <property type="term" value="P:pyruvate decarboxylation to acetyl-CoA"/>
    <property type="evidence" value="ECO:0007669"/>
    <property type="project" value="InterPro"/>
</dbReference>
<evidence type="ECO:0000313" key="6">
    <source>
        <dbReference type="Proteomes" id="UP000203589"/>
    </source>
</evidence>
<dbReference type="InterPro" id="IPR000089">
    <property type="entry name" value="Biotin_lipoyl"/>
</dbReference>
<dbReference type="Pfam" id="PF00364">
    <property type="entry name" value="Biotin_lipoyl"/>
    <property type="match status" value="2"/>
</dbReference>
<proteinExistence type="predicted"/>
<evidence type="ECO:0000256" key="2">
    <source>
        <dbReference type="ARBA" id="ARBA00022823"/>
    </source>
</evidence>
<accession>A0A222E7H8</accession>